<dbReference type="AlphaFoldDB" id="A0A8J5X602"/>
<sequence>MAMPCGCQVPQLPTAESLNESIVAAKERAYDALDKVKDSFTELEAKLSEGISMDSVKTGIRSLSDKLQKMADDPSSVLGAAGCIASCIFPIQELGGILKDAAKDVGKIATIVLDGALDRIMLLVNEMISGLQGIGAALMTTMGALSEVGTLLGSLSGAFSGDAAAKLQVADEIEIFIDKADFKLTSKKIDQIFGSLGKLAKSADIEAVVVSVTDLAKFLAEIPPRIKKAVTPNACASMCISLPAALADLLDKMEAFGKMFNADAVTKALKFAQKNAGVSSSTLTAPLDGMDKTLRGAASALKLMAKTNQ</sequence>
<evidence type="ECO:0000313" key="2">
    <source>
        <dbReference type="Proteomes" id="UP000751190"/>
    </source>
</evidence>
<name>A0A8J5X602_DIALT</name>
<dbReference type="Proteomes" id="UP000751190">
    <property type="component" value="Unassembled WGS sequence"/>
</dbReference>
<comment type="caution">
    <text evidence="1">The sequence shown here is derived from an EMBL/GenBank/DDBJ whole genome shotgun (WGS) entry which is preliminary data.</text>
</comment>
<dbReference type="OrthoDB" id="10424217at2759"/>
<gene>
    <name evidence="1" type="ORF">KFE25_002543</name>
</gene>
<organism evidence="1 2">
    <name type="scientific">Diacronema lutheri</name>
    <name type="common">Unicellular marine alga</name>
    <name type="synonym">Monochrysis lutheri</name>
    <dbReference type="NCBI Taxonomy" id="2081491"/>
    <lineage>
        <taxon>Eukaryota</taxon>
        <taxon>Haptista</taxon>
        <taxon>Haptophyta</taxon>
        <taxon>Pavlovophyceae</taxon>
        <taxon>Pavlovales</taxon>
        <taxon>Pavlovaceae</taxon>
        <taxon>Diacronema</taxon>
    </lineage>
</organism>
<protein>
    <submittedName>
        <fullName evidence="1">Uncharacterized protein</fullName>
    </submittedName>
</protein>
<accession>A0A8J5X602</accession>
<dbReference type="EMBL" id="JAGTXO010000044">
    <property type="protein sequence ID" value="KAG8459136.1"/>
    <property type="molecule type" value="Genomic_DNA"/>
</dbReference>
<proteinExistence type="predicted"/>
<evidence type="ECO:0000313" key="1">
    <source>
        <dbReference type="EMBL" id="KAG8459136.1"/>
    </source>
</evidence>
<keyword evidence="2" id="KW-1185">Reference proteome</keyword>
<reference evidence="1" key="1">
    <citation type="submission" date="2021-05" db="EMBL/GenBank/DDBJ databases">
        <title>The genome of the haptophyte Pavlova lutheri (Diacronema luteri, Pavlovales) - a model for lipid biosynthesis in eukaryotic algae.</title>
        <authorList>
            <person name="Hulatt C.J."/>
            <person name="Posewitz M.C."/>
        </authorList>
    </citation>
    <scope>NUCLEOTIDE SEQUENCE</scope>
    <source>
        <strain evidence="1">NIVA-4/92</strain>
    </source>
</reference>